<dbReference type="AlphaFoldDB" id="A0AAJ5X006"/>
<evidence type="ECO:0000313" key="2">
    <source>
        <dbReference type="EMBL" id="WEK40494.1"/>
    </source>
</evidence>
<dbReference type="SUPFAM" id="SSF52091">
    <property type="entry name" value="SpoIIaa-like"/>
    <property type="match status" value="1"/>
</dbReference>
<proteinExistence type="predicted"/>
<dbReference type="Pfam" id="PF13466">
    <property type="entry name" value="STAS_2"/>
    <property type="match status" value="1"/>
</dbReference>
<organism evidence="2 3">
    <name type="scientific">Candidatus Brevundimonas colombiensis</name>
    <dbReference type="NCBI Taxonomy" id="3121376"/>
    <lineage>
        <taxon>Bacteria</taxon>
        <taxon>Pseudomonadati</taxon>
        <taxon>Pseudomonadota</taxon>
        <taxon>Alphaproteobacteria</taxon>
        <taxon>Caulobacterales</taxon>
        <taxon>Caulobacteraceae</taxon>
        <taxon>Brevundimonas</taxon>
    </lineage>
</organism>
<evidence type="ECO:0000259" key="1">
    <source>
        <dbReference type="Pfam" id="PF13466"/>
    </source>
</evidence>
<dbReference type="InterPro" id="IPR036513">
    <property type="entry name" value="STAS_dom_sf"/>
</dbReference>
<reference evidence="2" key="1">
    <citation type="submission" date="2023-03" db="EMBL/GenBank/DDBJ databases">
        <title>Andean soil-derived lignocellulolytic bacterial consortium as a source of novel taxa and putative plastic-active enzymes.</title>
        <authorList>
            <person name="Diaz-Garcia L."/>
            <person name="Chuvochina M."/>
            <person name="Feuerriegel G."/>
            <person name="Bunk B."/>
            <person name="Sproer C."/>
            <person name="Streit W.R."/>
            <person name="Rodriguez L.M."/>
            <person name="Overmann J."/>
            <person name="Jimenez D.J."/>
        </authorList>
    </citation>
    <scope>NUCLEOTIDE SEQUENCE</scope>
    <source>
        <strain evidence="2">MAG 833</strain>
    </source>
</reference>
<evidence type="ECO:0000313" key="3">
    <source>
        <dbReference type="Proteomes" id="UP001213664"/>
    </source>
</evidence>
<dbReference type="InterPro" id="IPR058548">
    <property type="entry name" value="MlaB-like_STAS"/>
</dbReference>
<gene>
    <name evidence="2" type="ORF">P0Y50_02480</name>
</gene>
<dbReference type="EMBL" id="CP119326">
    <property type="protein sequence ID" value="WEK40494.1"/>
    <property type="molecule type" value="Genomic_DNA"/>
</dbReference>
<feature type="domain" description="MlaB-like STAS" evidence="1">
    <location>
        <begin position="7"/>
        <end position="78"/>
    </location>
</feature>
<name>A0AAJ5X006_9CAUL</name>
<protein>
    <submittedName>
        <fullName evidence="2">STAS domain-containing protein</fullName>
    </submittedName>
</protein>
<accession>A0AAJ5X006</accession>
<sequence length="91" mass="9692">MPDALILPDILDLKAAAPLKAELLARRGRDLVLDASDVQRLGGLCLQVLLSAARTWDVDGVNLRLGSVSQAWSEQWAAFGAPDLLNEGAQA</sequence>
<dbReference type="Gene3D" id="3.30.750.24">
    <property type="entry name" value="STAS domain"/>
    <property type="match status" value="1"/>
</dbReference>
<dbReference type="Proteomes" id="UP001213664">
    <property type="component" value="Chromosome"/>
</dbReference>